<feature type="transmembrane region" description="Helical" evidence="1">
    <location>
        <begin position="43"/>
        <end position="62"/>
    </location>
</feature>
<dbReference type="STRING" id="1423788.FC78_GL000343"/>
<organism evidence="2 3">
    <name type="scientific">Companilactobacillus bobalius DSM 19674</name>
    <dbReference type="NCBI Taxonomy" id="1423788"/>
    <lineage>
        <taxon>Bacteria</taxon>
        <taxon>Bacillati</taxon>
        <taxon>Bacillota</taxon>
        <taxon>Bacilli</taxon>
        <taxon>Lactobacillales</taxon>
        <taxon>Lactobacillaceae</taxon>
        <taxon>Companilactobacillus</taxon>
        <taxon>Companilactobacillus bobalius</taxon>
    </lineage>
</organism>
<accession>A0A0R1KMD1</accession>
<dbReference type="PATRIC" id="fig|1423788.3.peg.354"/>
<reference evidence="2 3" key="1">
    <citation type="journal article" date="2015" name="Genome Announc.">
        <title>Expanding the biotechnology potential of lactobacilli through comparative genomics of 213 strains and associated genera.</title>
        <authorList>
            <person name="Sun Z."/>
            <person name="Harris H.M."/>
            <person name="McCann A."/>
            <person name="Guo C."/>
            <person name="Argimon S."/>
            <person name="Zhang W."/>
            <person name="Yang X."/>
            <person name="Jeffery I.B."/>
            <person name="Cooney J.C."/>
            <person name="Kagawa T.F."/>
            <person name="Liu W."/>
            <person name="Song Y."/>
            <person name="Salvetti E."/>
            <person name="Wrobel A."/>
            <person name="Rasinkangas P."/>
            <person name="Parkhill J."/>
            <person name="Rea M.C."/>
            <person name="O'Sullivan O."/>
            <person name="Ritari J."/>
            <person name="Douillard F.P."/>
            <person name="Paul Ross R."/>
            <person name="Yang R."/>
            <person name="Briner A.E."/>
            <person name="Felis G.E."/>
            <person name="de Vos W.M."/>
            <person name="Barrangou R."/>
            <person name="Klaenhammer T.R."/>
            <person name="Caufield P.W."/>
            <person name="Cui Y."/>
            <person name="Zhang H."/>
            <person name="O'Toole P.W."/>
        </authorList>
    </citation>
    <scope>NUCLEOTIDE SEQUENCE [LARGE SCALE GENOMIC DNA]</scope>
    <source>
        <strain evidence="2 3">DSM 19674</strain>
    </source>
</reference>
<gene>
    <name evidence="2" type="ORF">FC78_GL000343</name>
</gene>
<keyword evidence="1" id="KW-1133">Transmembrane helix</keyword>
<proteinExistence type="predicted"/>
<evidence type="ECO:0000313" key="3">
    <source>
        <dbReference type="Proteomes" id="UP000051515"/>
    </source>
</evidence>
<keyword evidence="3" id="KW-1185">Reference proteome</keyword>
<dbReference type="Proteomes" id="UP000051515">
    <property type="component" value="Unassembled WGS sequence"/>
</dbReference>
<evidence type="ECO:0000256" key="1">
    <source>
        <dbReference type="SAM" id="Phobius"/>
    </source>
</evidence>
<name>A0A0R1KMD1_9LACO</name>
<sequence>MIDMENELRFARKISFKPLLGSIFLGVAVGVVIISIFPNEPLMSILCGTVAFLIDSMLIYPWSLKHFYGGWKITAKGIYYIDDGTWNKKVKLIYLPFLQQDKFIPLSEIQAFSIIDGVNLMNSHNIAGGTLNRPINRPEHLLIVETRQGQVTLNLSWNYKGEAVSDKKINQILAILKNSSR</sequence>
<feature type="transmembrane region" description="Helical" evidence="1">
    <location>
        <begin position="19"/>
        <end position="37"/>
    </location>
</feature>
<dbReference type="EMBL" id="AZDY01000041">
    <property type="protein sequence ID" value="KRK82041.1"/>
    <property type="molecule type" value="Genomic_DNA"/>
</dbReference>
<keyword evidence="1" id="KW-0472">Membrane</keyword>
<keyword evidence="1" id="KW-0812">Transmembrane</keyword>
<evidence type="ECO:0000313" key="2">
    <source>
        <dbReference type="EMBL" id="KRK82041.1"/>
    </source>
</evidence>
<comment type="caution">
    <text evidence="2">The sequence shown here is derived from an EMBL/GenBank/DDBJ whole genome shotgun (WGS) entry which is preliminary data.</text>
</comment>
<dbReference type="AlphaFoldDB" id="A0A0R1KMD1"/>
<protein>
    <submittedName>
        <fullName evidence="2">Uncharacterized protein</fullName>
    </submittedName>
</protein>